<protein>
    <submittedName>
        <fullName evidence="2">Uncharacterized protein</fullName>
    </submittedName>
</protein>
<sequence>MKRKVEMKLLPPEHRPITRQHSSGVDLSSSVTRGAPDLSQIPELVRMAPGFVRMKEGGRPDPGLMEQQRRQLQDMNNNQRLWKNLRMGNRTPRRNRSRWRARRRGLMVPSSPWITPDHFLITKSFTPSPPLARIDCFFVFSSHASYKETPPRRLHRPPCRLQVKHVISLISSHFETSKAFYLPFENRNVRQGYQFGCKRLKCQRNVRWHCSLFARLCSFLPVEAEKLQSRICLKKTIFCLKVEFLIKGPKGCWEMESLKASNHRRYCLKSKDVNRLSLTLGSMRFCGEIVHFCSRRRGTLA</sequence>
<evidence type="ECO:0000313" key="3">
    <source>
        <dbReference type="Proteomes" id="UP000518266"/>
    </source>
</evidence>
<name>A0A7J5ZAN8_DISMA</name>
<feature type="region of interest" description="Disordered" evidence="1">
    <location>
        <begin position="15"/>
        <end position="36"/>
    </location>
</feature>
<dbReference type="Proteomes" id="UP000518266">
    <property type="component" value="Unassembled WGS sequence"/>
</dbReference>
<dbReference type="EMBL" id="JAAKFY010000004">
    <property type="protein sequence ID" value="KAF3857727.1"/>
    <property type="molecule type" value="Genomic_DNA"/>
</dbReference>
<comment type="caution">
    <text evidence="2">The sequence shown here is derived from an EMBL/GenBank/DDBJ whole genome shotgun (WGS) entry which is preliminary data.</text>
</comment>
<evidence type="ECO:0000313" key="2">
    <source>
        <dbReference type="EMBL" id="KAF3857727.1"/>
    </source>
</evidence>
<evidence type="ECO:0000256" key="1">
    <source>
        <dbReference type="SAM" id="MobiDB-lite"/>
    </source>
</evidence>
<accession>A0A7J5ZAN8</accession>
<feature type="compositionally biased region" description="Polar residues" evidence="1">
    <location>
        <begin position="19"/>
        <end position="32"/>
    </location>
</feature>
<gene>
    <name evidence="2" type="ORF">F7725_010928</name>
</gene>
<organism evidence="2 3">
    <name type="scientific">Dissostichus mawsoni</name>
    <name type="common">Antarctic cod</name>
    <dbReference type="NCBI Taxonomy" id="36200"/>
    <lineage>
        <taxon>Eukaryota</taxon>
        <taxon>Metazoa</taxon>
        <taxon>Chordata</taxon>
        <taxon>Craniata</taxon>
        <taxon>Vertebrata</taxon>
        <taxon>Euteleostomi</taxon>
        <taxon>Actinopterygii</taxon>
        <taxon>Neopterygii</taxon>
        <taxon>Teleostei</taxon>
        <taxon>Neoteleostei</taxon>
        <taxon>Acanthomorphata</taxon>
        <taxon>Eupercaria</taxon>
        <taxon>Perciformes</taxon>
        <taxon>Notothenioidei</taxon>
        <taxon>Nototheniidae</taxon>
        <taxon>Dissostichus</taxon>
    </lineage>
</organism>
<reference evidence="2 3" key="1">
    <citation type="submission" date="2020-03" db="EMBL/GenBank/DDBJ databases">
        <title>Dissostichus mawsoni Genome sequencing and assembly.</title>
        <authorList>
            <person name="Park H."/>
        </authorList>
    </citation>
    <scope>NUCLEOTIDE SEQUENCE [LARGE SCALE GENOMIC DNA]</scope>
    <source>
        <strain evidence="2">DM0001</strain>
        <tissue evidence="2">Muscle</tissue>
    </source>
</reference>
<keyword evidence="3" id="KW-1185">Reference proteome</keyword>
<dbReference type="AlphaFoldDB" id="A0A7J5ZAN8"/>
<dbReference type="OrthoDB" id="10012024at2759"/>
<proteinExistence type="predicted"/>